<dbReference type="InterPro" id="IPR036388">
    <property type="entry name" value="WH-like_DNA-bd_sf"/>
</dbReference>
<reference evidence="1 2" key="1">
    <citation type="submission" date="2019-01" db="EMBL/GenBank/DDBJ databases">
        <authorList>
            <person name="Chen W.-M."/>
        </authorList>
    </citation>
    <scope>NUCLEOTIDE SEQUENCE [LARGE SCALE GENOMIC DNA]</scope>
    <source>
        <strain evidence="1 2">FSY-9</strain>
    </source>
</reference>
<dbReference type="AlphaFoldDB" id="A0A3S2VN02"/>
<gene>
    <name evidence="1" type="ORF">EOE18_18135</name>
</gene>
<organism evidence="1 2">
    <name type="scientific">Novosphingobium umbonatum</name>
    <dbReference type="NCBI Taxonomy" id="1908524"/>
    <lineage>
        <taxon>Bacteria</taxon>
        <taxon>Pseudomonadati</taxon>
        <taxon>Pseudomonadota</taxon>
        <taxon>Alphaproteobacteria</taxon>
        <taxon>Sphingomonadales</taxon>
        <taxon>Sphingomonadaceae</taxon>
        <taxon>Novosphingobium</taxon>
    </lineage>
</organism>
<proteinExistence type="predicted"/>
<dbReference type="GO" id="GO:0043565">
    <property type="term" value="F:sequence-specific DNA binding"/>
    <property type="evidence" value="ECO:0007669"/>
    <property type="project" value="InterPro"/>
</dbReference>
<evidence type="ECO:0000313" key="1">
    <source>
        <dbReference type="EMBL" id="RVU01179.1"/>
    </source>
</evidence>
<name>A0A3S2VN02_9SPHN</name>
<dbReference type="RefSeq" id="WP_127712140.1">
    <property type="nucleotide sequence ID" value="NZ_SACO01000034.1"/>
</dbReference>
<dbReference type="OrthoDB" id="7275306at2"/>
<comment type="caution">
    <text evidence="1">The sequence shown here is derived from an EMBL/GenBank/DDBJ whole genome shotgun (WGS) entry which is preliminary data.</text>
</comment>
<evidence type="ECO:0000313" key="2">
    <source>
        <dbReference type="Proteomes" id="UP000282837"/>
    </source>
</evidence>
<accession>A0A3S2VN02</accession>
<dbReference type="Gene3D" id="1.10.10.10">
    <property type="entry name" value="Winged helix-like DNA-binding domain superfamily/Winged helix DNA-binding domain"/>
    <property type="match status" value="1"/>
</dbReference>
<dbReference type="EMBL" id="SACO01000034">
    <property type="protein sequence ID" value="RVU01179.1"/>
    <property type="molecule type" value="Genomic_DNA"/>
</dbReference>
<dbReference type="SUPFAM" id="SSF48295">
    <property type="entry name" value="TrpR-like"/>
    <property type="match status" value="1"/>
</dbReference>
<evidence type="ECO:0008006" key="3">
    <source>
        <dbReference type="Google" id="ProtNLM"/>
    </source>
</evidence>
<protein>
    <recommendedName>
        <fullName evidence="3">Transposase</fullName>
    </recommendedName>
</protein>
<keyword evidence="2" id="KW-1185">Reference proteome</keyword>
<dbReference type="Proteomes" id="UP000282837">
    <property type="component" value="Unassembled WGS sequence"/>
</dbReference>
<dbReference type="GO" id="GO:0006313">
    <property type="term" value="P:DNA transposition"/>
    <property type="evidence" value="ECO:0007669"/>
    <property type="project" value="InterPro"/>
</dbReference>
<dbReference type="NCBIfam" id="NF047595">
    <property type="entry name" value="IS66_ISRel24_TnpA"/>
    <property type="match status" value="1"/>
</dbReference>
<dbReference type="InterPro" id="IPR002514">
    <property type="entry name" value="Transposase_8"/>
</dbReference>
<dbReference type="GO" id="GO:0004803">
    <property type="term" value="F:transposase activity"/>
    <property type="evidence" value="ECO:0007669"/>
    <property type="project" value="InterPro"/>
</dbReference>
<dbReference type="InterPro" id="IPR010921">
    <property type="entry name" value="Trp_repressor/repl_initiator"/>
</dbReference>
<dbReference type="Pfam" id="PF01527">
    <property type="entry name" value="HTH_Tnp_1"/>
    <property type="match status" value="1"/>
</dbReference>
<sequence>MTTRIEVAARVSGRRYWTVEQKLAVLRDAFGPDGSVRDACERHEVGSGQVYTWRRQALTGELTGRAPRQAPAFAEVEVTPAPVLLPAPASSSDQIGIELPSGIRLTVGSGIDADALGRIVAALHR</sequence>